<comment type="caution">
    <text evidence="1">The sequence shown here is derived from an EMBL/GenBank/DDBJ whole genome shotgun (WGS) entry which is preliminary data.</text>
</comment>
<organism evidence="1 2">
    <name type="scientific">Armadillidium nasatum</name>
    <dbReference type="NCBI Taxonomy" id="96803"/>
    <lineage>
        <taxon>Eukaryota</taxon>
        <taxon>Metazoa</taxon>
        <taxon>Ecdysozoa</taxon>
        <taxon>Arthropoda</taxon>
        <taxon>Crustacea</taxon>
        <taxon>Multicrustacea</taxon>
        <taxon>Malacostraca</taxon>
        <taxon>Eumalacostraca</taxon>
        <taxon>Peracarida</taxon>
        <taxon>Isopoda</taxon>
        <taxon>Oniscidea</taxon>
        <taxon>Crinocheta</taxon>
        <taxon>Armadillidiidae</taxon>
        <taxon>Armadillidium</taxon>
    </lineage>
</organism>
<feature type="non-terminal residue" evidence="1">
    <location>
        <position position="171"/>
    </location>
</feature>
<gene>
    <name evidence="1" type="ORF">Anas_05257</name>
</gene>
<sequence>MNSCPTTSTEMSLTTKISHQFSTPNVKQKLEQGDLRPDGALRILYAFGNESEITREIISKYGICALALALPSQLLEASIAKRYSLSDISTIVKCINNYRGPGADAKFEIMAERIINESDPRRTLTLGQYPAEINREYGYDQWIRLEPSDTRLILSKPMNGTSQEIGRLIDK</sequence>
<evidence type="ECO:0000313" key="2">
    <source>
        <dbReference type="Proteomes" id="UP000326759"/>
    </source>
</evidence>
<protein>
    <submittedName>
        <fullName evidence="1">Uncharacterized protein</fullName>
    </submittedName>
</protein>
<name>A0A5N5TP51_9CRUS</name>
<dbReference type="AlphaFoldDB" id="A0A5N5TP51"/>
<dbReference type="EMBL" id="SEYY01000127">
    <property type="protein sequence ID" value="KAB7507957.1"/>
    <property type="molecule type" value="Genomic_DNA"/>
</dbReference>
<accession>A0A5N5TP51</accession>
<reference evidence="1 2" key="1">
    <citation type="journal article" date="2019" name="PLoS Biol.">
        <title>Sex chromosomes control vertical transmission of feminizing Wolbachia symbionts in an isopod.</title>
        <authorList>
            <person name="Becking T."/>
            <person name="Chebbi M.A."/>
            <person name="Giraud I."/>
            <person name="Moumen B."/>
            <person name="Laverre T."/>
            <person name="Caubet Y."/>
            <person name="Peccoud J."/>
            <person name="Gilbert C."/>
            <person name="Cordaux R."/>
        </authorList>
    </citation>
    <scope>NUCLEOTIDE SEQUENCE [LARGE SCALE GENOMIC DNA]</scope>
    <source>
        <strain evidence="1">ANa2</strain>
        <tissue evidence="1">Whole body excluding digestive tract and cuticle</tissue>
    </source>
</reference>
<proteinExistence type="predicted"/>
<evidence type="ECO:0000313" key="1">
    <source>
        <dbReference type="EMBL" id="KAB7507957.1"/>
    </source>
</evidence>
<dbReference type="Proteomes" id="UP000326759">
    <property type="component" value="Unassembled WGS sequence"/>
</dbReference>
<keyword evidence="2" id="KW-1185">Reference proteome</keyword>